<organism evidence="1 2">
    <name type="scientific">Emergomyces africanus</name>
    <dbReference type="NCBI Taxonomy" id="1955775"/>
    <lineage>
        <taxon>Eukaryota</taxon>
        <taxon>Fungi</taxon>
        <taxon>Dikarya</taxon>
        <taxon>Ascomycota</taxon>
        <taxon>Pezizomycotina</taxon>
        <taxon>Eurotiomycetes</taxon>
        <taxon>Eurotiomycetidae</taxon>
        <taxon>Onygenales</taxon>
        <taxon>Ajellomycetaceae</taxon>
        <taxon>Emergomyces</taxon>
    </lineage>
</organism>
<accession>A0A1B7NUE5</accession>
<evidence type="ECO:0000313" key="1">
    <source>
        <dbReference type="EMBL" id="OAX80404.1"/>
    </source>
</evidence>
<dbReference type="AlphaFoldDB" id="A0A1B7NUE5"/>
<gene>
    <name evidence="1" type="ORF">ACJ72_05264</name>
</gene>
<dbReference type="Proteomes" id="UP000091918">
    <property type="component" value="Unassembled WGS sequence"/>
</dbReference>
<dbReference type="EMBL" id="LGUA01000712">
    <property type="protein sequence ID" value="OAX80404.1"/>
    <property type="molecule type" value="Genomic_DNA"/>
</dbReference>
<sequence length="382" mass="43810">MQERPAQKEKNLALELSQKEAEINQIKEEYTVSLHNSQAQIQHLKQIHFQELHQRDETINQMKISYANLRKAHEELGSLVVGAQESALESMLKKSDWSPKEDPQVQEEFDKLQAGLRMWAISQSTPILANLDKVPDTAKEMIMKQLSGYCNLADWQTLNMKMPIPSNRIPAVLLQSLLARDIFEWMFTNPFFAFVEMEGDRALVKPNEWMSLYMALREVHEAEAHIWRSQTLRILSTVTNPNTESRLARCIRLAVDQRATSFLASPAALLLQRSPNLETKHQCMQKLQELYHGAAELALSLWVQRTYMKPCSLRKLSEFHVSNPQLSAHRLHHLDEDDTRLDGKPILLFVQPAVLAYGNEDAENYNCSKVWARATVIIDAGS</sequence>
<comment type="caution">
    <text evidence="1">The sequence shown here is derived from an EMBL/GenBank/DDBJ whole genome shotgun (WGS) entry which is preliminary data.</text>
</comment>
<dbReference type="OrthoDB" id="4156714at2759"/>
<evidence type="ECO:0000313" key="2">
    <source>
        <dbReference type="Proteomes" id="UP000091918"/>
    </source>
</evidence>
<dbReference type="STRING" id="1658172.A0A1B7NUE5"/>
<proteinExistence type="predicted"/>
<keyword evidence="2" id="KW-1185">Reference proteome</keyword>
<protein>
    <submittedName>
        <fullName evidence="1">Uncharacterized protein</fullName>
    </submittedName>
</protein>
<name>A0A1B7NUE5_9EURO</name>
<reference evidence="1 2" key="1">
    <citation type="submission" date="2015-07" db="EMBL/GenBank/DDBJ databases">
        <title>Emmonsia species relationships and genome sequence.</title>
        <authorList>
            <person name="Cuomo C.A."/>
            <person name="Schwartz I.S."/>
            <person name="Kenyon C."/>
            <person name="de Hoog G.S."/>
            <person name="Govender N.P."/>
            <person name="Botha A."/>
            <person name="Moreno L."/>
            <person name="de Vries M."/>
            <person name="Munoz J.F."/>
            <person name="Stielow J.B."/>
        </authorList>
    </citation>
    <scope>NUCLEOTIDE SEQUENCE [LARGE SCALE GENOMIC DNA]</scope>
    <source>
        <strain evidence="1 2">CBS 136260</strain>
    </source>
</reference>